<name>A0AAV5TJ19_9BILA</name>
<feature type="non-terminal residue" evidence="1">
    <location>
        <position position="1"/>
    </location>
</feature>
<dbReference type="EMBL" id="BTSX01000004">
    <property type="protein sequence ID" value="GMS94278.1"/>
    <property type="molecule type" value="Genomic_DNA"/>
</dbReference>
<keyword evidence="2" id="KW-1185">Reference proteome</keyword>
<feature type="non-terminal residue" evidence="1">
    <location>
        <position position="156"/>
    </location>
</feature>
<evidence type="ECO:0000313" key="2">
    <source>
        <dbReference type="Proteomes" id="UP001432027"/>
    </source>
</evidence>
<sequence length="156" mass="17483">QRTFLLGDPSRLLTITDSAEIVAQLCSPSRKYLVALASSEFALLPHPRSGCELSVKAAGFLFQKTIPKNWMNKLKWLYNSVYSWENRLGILHRRHNKGRGAQSAQVGVSSLPSYSPFTLIRLSSVLYTFLALIRLSILVFAAECSTPTTSVIRRIR</sequence>
<protein>
    <recommendedName>
        <fullName evidence="3">Ribosomal protein</fullName>
    </recommendedName>
</protein>
<accession>A0AAV5TJ19</accession>
<dbReference type="Proteomes" id="UP001432027">
    <property type="component" value="Unassembled WGS sequence"/>
</dbReference>
<gene>
    <name evidence="1" type="ORF">PENTCL1PPCAC_16453</name>
</gene>
<evidence type="ECO:0008006" key="3">
    <source>
        <dbReference type="Google" id="ProtNLM"/>
    </source>
</evidence>
<proteinExistence type="predicted"/>
<organism evidence="1 2">
    <name type="scientific">Pristionchus entomophagus</name>
    <dbReference type="NCBI Taxonomy" id="358040"/>
    <lineage>
        <taxon>Eukaryota</taxon>
        <taxon>Metazoa</taxon>
        <taxon>Ecdysozoa</taxon>
        <taxon>Nematoda</taxon>
        <taxon>Chromadorea</taxon>
        <taxon>Rhabditida</taxon>
        <taxon>Rhabditina</taxon>
        <taxon>Diplogasteromorpha</taxon>
        <taxon>Diplogasteroidea</taxon>
        <taxon>Neodiplogasteridae</taxon>
        <taxon>Pristionchus</taxon>
    </lineage>
</organism>
<dbReference type="AlphaFoldDB" id="A0AAV5TJ19"/>
<comment type="caution">
    <text evidence="1">The sequence shown here is derived from an EMBL/GenBank/DDBJ whole genome shotgun (WGS) entry which is preliminary data.</text>
</comment>
<evidence type="ECO:0000313" key="1">
    <source>
        <dbReference type="EMBL" id="GMS94278.1"/>
    </source>
</evidence>
<reference evidence="1" key="1">
    <citation type="submission" date="2023-10" db="EMBL/GenBank/DDBJ databases">
        <title>Genome assembly of Pristionchus species.</title>
        <authorList>
            <person name="Yoshida K."/>
            <person name="Sommer R.J."/>
        </authorList>
    </citation>
    <scope>NUCLEOTIDE SEQUENCE</scope>
    <source>
        <strain evidence="1">RS0144</strain>
    </source>
</reference>